<keyword evidence="6" id="KW-1185">Reference proteome</keyword>
<evidence type="ECO:0000313" key="6">
    <source>
        <dbReference type="Proteomes" id="UP000263928"/>
    </source>
</evidence>
<feature type="compositionally biased region" description="Low complexity" evidence="3">
    <location>
        <begin position="140"/>
        <end position="152"/>
    </location>
</feature>
<dbReference type="Gene3D" id="3.20.20.80">
    <property type="entry name" value="Glycosidases"/>
    <property type="match status" value="1"/>
</dbReference>
<dbReference type="SUPFAM" id="SSF51445">
    <property type="entry name" value="(Trans)glycosidases"/>
    <property type="match status" value="1"/>
</dbReference>
<evidence type="ECO:0000313" key="5">
    <source>
        <dbReference type="EMBL" id="SYZ33005.1"/>
    </source>
</evidence>
<dbReference type="EMBL" id="UNQJ01000004">
    <property type="protein sequence ID" value="SYZ33005.1"/>
    <property type="molecule type" value="Genomic_DNA"/>
</dbReference>
<feature type="compositionally biased region" description="Pro residues" evidence="3">
    <location>
        <begin position="186"/>
        <end position="199"/>
    </location>
</feature>
<evidence type="ECO:0000256" key="1">
    <source>
        <dbReference type="ARBA" id="ARBA00022801"/>
    </source>
</evidence>
<organism evidence="5 6">
    <name type="scientific">Propionibacterium australiense</name>
    <dbReference type="NCBI Taxonomy" id="119981"/>
    <lineage>
        <taxon>Bacteria</taxon>
        <taxon>Bacillati</taxon>
        <taxon>Actinomycetota</taxon>
        <taxon>Actinomycetes</taxon>
        <taxon>Propionibacteriales</taxon>
        <taxon>Propionibacteriaceae</taxon>
        <taxon>Propionibacterium</taxon>
    </lineage>
</organism>
<evidence type="ECO:0000256" key="2">
    <source>
        <dbReference type="ARBA" id="ARBA00023295"/>
    </source>
</evidence>
<dbReference type="Pfam" id="PF00128">
    <property type="entry name" value="Alpha-amylase"/>
    <property type="match status" value="1"/>
</dbReference>
<evidence type="ECO:0000256" key="3">
    <source>
        <dbReference type="SAM" id="MobiDB-lite"/>
    </source>
</evidence>
<feature type="domain" description="Glycosyl hydrolase family 13 catalytic" evidence="4">
    <location>
        <begin position="39"/>
        <end position="118"/>
    </location>
</feature>
<dbReference type="PANTHER" id="PTHR10357:SF210">
    <property type="entry name" value="MALTODEXTRIN GLUCOSIDASE"/>
    <property type="match status" value="1"/>
</dbReference>
<sequence>MPFLDTSTWWHLYPLGALGAPIHDRPAGSDGHRLRRLDDWLDYAADLGCTGLLLGPIFASTSHGYDTVDHYRIDPRLGDDADFDHLVAQARTHGLDVLLDGVFNHVGRRHRLVTETLAAGTGPVRLYETGDGPAPRPARTPRVVAPRAAPGTHRPAPSQSVAGSRAHRRAGQGLHLDRLRDDRARPPAPGPPRTRPAPGRPARRRRGGRVRLAALSDRPHHPRTGWERPGSGGAGGIRRPAGPTRSAPVQCATAVTRTRPDRPAAPPRSS</sequence>
<name>A0A383S4T5_9ACTN</name>
<dbReference type="AlphaFoldDB" id="A0A383S4T5"/>
<dbReference type="GO" id="GO:0016798">
    <property type="term" value="F:hydrolase activity, acting on glycosyl bonds"/>
    <property type="evidence" value="ECO:0007669"/>
    <property type="project" value="UniProtKB-KW"/>
</dbReference>
<gene>
    <name evidence="5" type="ORF">PROPAUS_0916</name>
</gene>
<accession>A0A383S4T5</accession>
<proteinExistence type="predicted"/>
<feature type="compositionally biased region" description="Basic and acidic residues" evidence="3">
    <location>
        <begin position="175"/>
        <end position="185"/>
    </location>
</feature>
<keyword evidence="1 5" id="KW-0378">Hydrolase</keyword>
<feature type="region of interest" description="Disordered" evidence="3">
    <location>
        <begin position="123"/>
        <end position="270"/>
    </location>
</feature>
<evidence type="ECO:0000259" key="4">
    <source>
        <dbReference type="Pfam" id="PF00128"/>
    </source>
</evidence>
<keyword evidence="2" id="KW-0326">Glycosidase</keyword>
<protein>
    <submittedName>
        <fullName evidence="5">Glycoside hydrolase superfamily</fullName>
    </submittedName>
</protein>
<dbReference type="RefSeq" id="WP_119161373.1">
    <property type="nucleotide sequence ID" value="NZ_LR134442.1"/>
</dbReference>
<dbReference type="InterPro" id="IPR006047">
    <property type="entry name" value="GH13_cat_dom"/>
</dbReference>
<reference evidence="6" key="1">
    <citation type="submission" date="2018-08" db="EMBL/GenBank/DDBJ databases">
        <authorList>
            <person name="Hornung B."/>
        </authorList>
    </citation>
    <scope>NUCLEOTIDE SEQUENCE [LARGE SCALE GENOMIC DNA]</scope>
</reference>
<dbReference type="InterPro" id="IPR017853">
    <property type="entry name" value="GH"/>
</dbReference>
<dbReference type="Proteomes" id="UP000263928">
    <property type="component" value="Unassembled WGS sequence"/>
</dbReference>
<dbReference type="GO" id="GO:0005975">
    <property type="term" value="P:carbohydrate metabolic process"/>
    <property type="evidence" value="ECO:0007669"/>
    <property type="project" value="InterPro"/>
</dbReference>
<dbReference type="PANTHER" id="PTHR10357">
    <property type="entry name" value="ALPHA-AMYLASE FAMILY MEMBER"/>
    <property type="match status" value="1"/>
</dbReference>